<reference evidence="4" key="1">
    <citation type="journal article" date="2009" name="J. Bacteriol.">
        <title>Complete genome sequence of Erythrobacter litoralis HTCC2594.</title>
        <authorList>
            <person name="Oh H.M."/>
            <person name="Giovannoni S.J."/>
            <person name="Ferriera S."/>
            <person name="Johnson J."/>
            <person name="Cho J.C."/>
        </authorList>
    </citation>
    <scope>NUCLEOTIDE SEQUENCE [LARGE SCALE GENOMIC DNA]</scope>
    <source>
        <strain evidence="4">HTCC2594</strain>
    </source>
</reference>
<gene>
    <name evidence="3" type="ordered locus">ELI_05090</name>
</gene>
<dbReference type="OrthoDB" id="7510657at2"/>
<evidence type="ECO:0000313" key="4">
    <source>
        <dbReference type="Proteomes" id="UP000008808"/>
    </source>
</evidence>
<dbReference type="AlphaFoldDB" id="Q2NB31"/>
<accession>Q2NB31</accession>
<feature type="compositionally biased region" description="Basic and acidic residues" evidence="1">
    <location>
        <begin position="39"/>
        <end position="65"/>
    </location>
</feature>
<keyword evidence="4" id="KW-1185">Reference proteome</keyword>
<protein>
    <submittedName>
        <fullName evidence="3">Uncharacterized protein</fullName>
    </submittedName>
</protein>
<evidence type="ECO:0000256" key="2">
    <source>
        <dbReference type="SAM" id="SignalP"/>
    </source>
</evidence>
<evidence type="ECO:0000313" key="3">
    <source>
        <dbReference type="EMBL" id="ABC63110.1"/>
    </source>
</evidence>
<dbReference type="HOGENOM" id="CLU_2436290_0_0_5"/>
<dbReference type="KEGG" id="eli:ELI_05090"/>
<proteinExistence type="predicted"/>
<evidence type="ECO:0000256" key="1">
    <source>
        <dbReference type="SAM" id="MobiDB-lite"/>
    </source>
</evidence>
<dbReference type="STRING" id="314225.ELI_05090"/>
<name>Q2NB31_ERYLH</name>
<dbReference type="Proteomes" id="UP000008808">
    <property type="component" value="Chromosome"/>
</dbReference>
<sequence length="90" mass="10017">MRRQILTLLALLTGLAAVGVPAQAAMGEMFGPQVQSDSQSEKRDQREECRTAKDSERSPIRREGVKPCPPRKTVKIYLPTVMLGSDRAYE</sequence>
<organism evidence="3 4">
    <name type="scientific">Erythrobacter litoralis (strain HTCC2594)</name>
    <dbReference type="NCBI Taxonomy" id="314225"/>
    <lineage>
        <taxon>Bacteria</taxon>
        <taxon>Pseudomonadati</taxon>
        <taxon>Pseudomonadota</taxon>
        <taxon>Alphaproteobacteria</taxon>
        <taxon>Sphingomonadales</taxon>
        <taxon>Erythrobacteraceae</taxon>
        <taxon>Erythrobacter/Porphyrobacter group</taxon>
        <taxon>Erythrobacter</taxon>
    </lineage>
</organism>
<dbReference type="RefSeq" id="WP_011413946.1">
    <property type="nucleotide sequence ID" value="NC_007722.1"/>
</dbReference>
<dbReference type="EMBL" id="CP000157">
    <property type="protein sequence ID" value="ABC63110.1"/>
    <property type="molecule type" value="Genomic_DNA"/>
</dbReference>
<feature type="signal peptide" evidence="2">
    <location>
        <begin position="1"/>
        <end position="24"/>
    </location>
</feature>
<feature type="chain" id="PRO_5004213084" evidence="2">
    <location>
        <begin position="25"/>
        <end position="90"/>
    </location>
</feature>
<feature type="region of interest" description="Disordered" evidence="1">
    <location>
        <begin position="29"/>
        <end position="71"/>
    </location>
</feature>
<keyword evidence="2" id="KW-0732">Signal</keyword>